<feature type="disulfide bond" description="Redox-active" evidence="9">
    <location>
        <begin position="38"/>
        <end position="41"/>
    </location>
</feature>
<dbReference type="InterPro" id="IPR013766">
    <property type="entry name" value="Thioredoxin_domain"/>
</dbReference>
<dbReference type="GO" id="GO:0045454">
    <property type="term" value="P:cell redox homeostasis"/>
    <property type="evidence" value="ECO:0007669"/>
    <property type="project" value="TreeGrafter"/>
</dbReference>
<evidence type="ECO:0000256" key="1">
    <source>
        <dbReference type="ARBA" id="ARBA00008987"/>
    </source>
</evidence>
<organism evidence="11 12">
    <name type="scientific">Polymorphospora rubra</name>
    <dbReference type="NCBI Taxonomy" id="338584"/>
    <lineage>
        <taxon>Bacteria</taxon>
        <taxon>Bacillati</taxon>
        <taxon>Actinomycetota</taxon>
        <taxon>Actinomycetes</taxon>
        <taxon>Micromonosporales</taxon>
        <taxon>Micromonosporaceae</taxon>
        <taxon>Polymorphospora</taxon>
    </lineage>
</organism>
<dbReference type="InterPro" id="IPR017937">
    <property type="entry name" value="Thioredoxin_CS"/>
</dbReference>
<reference evidence="11" key="1">
    <citation type="submission" date="2020-08" db="EMBL/GenBank/DDBJ databases">
        <title>Whole genome shotgun sequence of Polymorphospora rubra NBRC 101157.</title>
        <authorList>
            <person name="Komaki H."/>
            <person name="Tamura T."/>
        </authorList>
    </citation>
    <scope>NUCLEOTIDE SEQUENCE</scope>
    <source>
        <strain evidence="11">NBRC 101157</strain>
    </source>
</reference>
<dbReference type="PROSITE" id="PS00194">
    <property type="entry name" value="THIOREDOXIN_1"/>
    <property type="match status" value="1"/>
</dbReference>
<evidence type="ECO:0000313" key="11">
    <source>
        <dbReference type="EMBL" id="BCJ65609.1"/>
    </source>
</evidence>
<evidence type="ECO:0000313" key="12">
    <source>
        <dbReference type="Proteomes" id="UP000680866"/>
    </source>
</evidence>
<dbReference type="GO" id="GO:0005829">
    <property type="term" value="C:cytosol"/>
    <property type="evidence" value="ECO:0007669"/>
    <property type="project" value="TreeGrafter"/>
</dbReference>
<dbReference type="AlphaFoldDB" id="A0A810N063"/>
<proteinExistence type="inferred from homology"/>
<dbReference type="Proteomes" id="UP000680866">
    <property type="component" value="Chromosome"/>
</dbReference>
<evidence type="ECO:0000256" key="7">
    <source>
        <dbReference type="PIRNR" id="PIRNR000077"/>
    </source>
</evidence>
<sequence length="118" mass="12606">MLHDTEARALTVVTDDTFASTVLASDRPVVVDFWAQWCPPCRAISQSLVELAAEFGDRMAVATLNIDENPATARAYGVMSLPTLLVFRDGDVVGSVVGSRPKAHLRSALGKHAEPVTG</sequence>
<evidence type="ECO:0000256" key="3">
    <source>
        <dbReference type="ARBA" id="ARBA00022982"/>
    </source>
</evidence>
<dbReference type="PROSITE" id="PS51352">
    <property type="entry name" value="THIOREDOXIN_2"/>
    <property type="match status" value="1"/>
</dbReference>
<dbReference type="EMBL" id="AP023359">
    <property type="protein sequence ID" value="BCJ65609.1"/>
    <property type="molecule type" value="Genomic_DNA"/>
</dbReference>
<evidence type="ECO:0000259" key="10">
    <source>
        <dbReference type="PROSITE" id="PS51352"/>
    </source>
</evidence>
<feature type="site" description="Contributes to redox potential value" evidence="8">
    <location>
        <position position="40"/>
    </location>
</feature>
<dbReference type="RefSeq" id="WP_281425905.1">
    <property type="nucleotide sequence ID" value="NZ_AP023359.1"/>
</dbReference>
<dbReference type="InterPro" id="IPR036249">
    <property type="entry name" value="Thioredoxin-like_sf"/>
</dbReference>
<feature type="active site" description="Nucleophile" evidence="8">
    <location>
        <position position="38"/>
    </location>
</feature>
<name>A0A810N063_9ACTN</name>
<feature type="active site" description="Nucleophile" evidence="8">
    <location>
        <position position="41"/>
    </location>
</feature>
<feature type="domain" description="Thioredoxin" evidence="10">
    <location>
        <begin position="1"/>
        <end position="114"/>
    </location>
</feature>
<evidence type="ECO:0000256" key="4">
    <source>
        <dbReference type="ARBA" id="ARBA00023157"/>
    </source>
</evidence>
<dbReference type="PRINTS" id="PR00421">
    <property type="entry name" value="THIOREDOXIN"/>
</dbReference>
<keyword evidence="2" id="KW-0813">Transport</keyword>
<keyword evidence="5 9" id="KW-0676">Redox-active center</keyword>
<evidence type="ECO:0000256" key="6">
    <source>
        <dbReference type="NCBIfam" id="TIGR01068"/>
    </source>
</evidence>
<dbReference type="PIRSF" id="PIRSF000077">
    <property type="entry name" value="Thioredoxin"/>
    <property type="match status" value="1"/>
</dbReference>
<keyword evidence="12" id="KW-1185">Reference proteome</keyword>
<dbReference type="KEGG" id="pry:Prubr_26300"/>
<accession>A0A810N063</accession>
<keyword evidence="3" id="KW-0249">Electron transport</keyword>
<feature type="site" description="Contributes to redox potential value" evidence="8">
    <location>
        <position position="39"/>
    </location>
</feature>
<dbReference type="CDD" id="cd02947">
    <property type="entry name" value="TRX_family"/>
    <property type="match status" value="1"/>
</dbReference>
<dbReference type="NCBIfam" id="TIGR01068">
    <property type="entry name" value="thioredoxin"/>
    <property type="match status" value="1"/>
</dbReference>
<dbReference type="PANTHER" id="PTHR45663:SF11">
    <property type="entry name" value="GEO12009P1"/>
    <property type="match status" value="1"/>
</dbReference>
<dbReference type="SUPFAM" id="SSF52833">
    <property type="entry name" value="Thioredoxin-like"/>
    <property type="match status" value="1"/>
</dbReference>
<evidence type="ECO:0000256" key="9">
    <source>
        <dbReference type="PIRSR" id="PIRSR000077-4"/>
    </source>
</evidence>
<dbReference type="GO" id="GO:0015035">
    <property type="term" value="F:protein-disulfide reductase activity"/>
    <property type="evidence" value="ECO:0007669"/>
    <property type="project" value="UniProtKB-UniRule"/>
</dbReference>
<dbReference type="PANTHER" id="PTHR45663">
    <property type="entry name" value="GEO12009P1"/>
    <property type="match status" value="1"/>
</dbReference>
<evidence type="ECO:0000256" key="5">
    <source>
        <dbReference type="ARBA" id="ARBA00023284"/>
    </source>
</evidence>
<gene>
    <name evidence="11" type="primary">trxA_2</name>
    <name evidence="11" type="ORF">Prubr_26300</name>
</gene>
<dbReference type="FunFam" id="3.40.30.10:FF:000001">
    <property type="entry name" value="Thioredoxin"/>
    <property type="match status" value="1"/>
</dbReference>
<evidence type="ECO:0000256" key="2">
    <source>
        <dbReference type="ARBA" id="ARBA00022448"/>
    </source>
</evidence>
<keyword evidence="4 9" id="KW-1015">Disulfide bond</keyword>
<dbReference type="Gene3D" id="3.40.30.10">
    <property type="entry name" value="Glutaredoxin"/>
    <property type="match status" value="1"/>
</dbReference>
<feature type="site" description="Deprotonates C-terminal active site Cys" evidence="8">
    <location>
        <position position="32"/>
    </location>
</feature>
<evidence type="ECO:0000256" key="8">
    <source>
        <dbReference type="PIRSR" id="PIRSR000077-1"/>
    </source>
</evidence>
<protein>
    <recommendedName>
        <fullName evidence="6 7">Thioredoxin</fullName>
    </recommendedName>
</protein>
<comment type="similarity">
    <text evidence="1 7">Belongs to the thioredoxin family.</text>
</comment>
<dbReference type="InterPro" id="IPR005746">
    <property type="entry name" value="Thioredoxin"/>
</dbReference>
<dbReference type="Pfam" id="PF00085">
    <property type="entry name" value="Thioredoxin"/>
    <property type="match status" value="1"/>
</dbReference>